<keyword evidence="2" id="KW-1185">Reference proteome</keyword>
<reference evidence="1 2" key="1">
    <citation type="journal article" date="2013" name="Int. J. Syst. Evol. Microbiol.">
        <title>Hoeflea suaedae sp. nov., an endophytic bacterium isolated from the root of the halophyte Suaeda maritima.</title>
        <authorList>
            <person name="Chung E.J."/>
            <person name="Park J.A."/>
            <person name="Pramanik P."/>
            <person name="Bibi F."/>
            <person name="Jeon C.O."/>
            <person name="Chung Y.R."/>
        </authorList>
    </citation>
    <scope>NUCLEOTIDE SEQUENCE [LARGE SCALE GENOMIC DNA]</scope>
    <source>
        <strain evidence="1 2">YC6898</strain>
    </source>
</reference>
<evidence type="ECO:0008006" key="3">
    <source>
        <dbReference type="Google" id="ProtNLM"/>
    </source>
</evidence>
<proteinExistence type="predicted"/>
<dbReference type="EMBL" id="SMSI01000002">
    <property type="protein sequence ID" value="TDH35770.1"/>
    <property type="molecule type" value="Genomic_DNA"/>
</dbReference>
<dbReference type="Proteomes" id="UP000295131">
    <property type="component" value="Unassembled WGS sequence"/>
</dbReference>
<organism evidence="1 2">
    <name type="scientific">Pseudohoeflea suaedae</name>
    <dbReference type="NCBI Taxonomy" id="877384"/>
    <lineage>
        <taxon>Bacteria</taxon>
        <taxon>Pseudomonadati</taxon>
        <taxon>Pseudomonadota</taxon>
        <taxon>Alphaproteobacteria</taxon>
        <taxon>Hyphomicrobiales</taxon>
        <taxon>Rhizobiaceae</taxon>
        <taxon>Pseudohoeflea</taxon>
    </lineage>
</organism>
<dbReference type="AlphaFoldDB" id="A0A4R5PJD9"/>
<evidence type="ECO:0000313" key="2">
    <source>
        <dbReference type="Proteomes" id="UP000295131"/>
    </source>
</evidence>
<evidence type="ECO:0000313" key="1">
    <source>
        <dbReference type="EMBL" id="TDH35770.1"/>
    </source>
</evidence>
<gene>
    <name evidence="1" type="ORF">E2A64_10600</name>
</gene>
<sequence length="64" mass="7581">MVVFAGAARLWASVAYRIERNRLARRMEALSPETRKDIGWPSTDYWHATRSRMRDEMRIGARTR</sequence>
<dbReference type="OrthoDB" id="8085955at2"/>
<dbReference type="RefSeq" id="WP_158285740.1">
    <property type="nucleotide sequence ID" value="NZ_SMSI01000002.1"/>
</dbReference>
<protein>
    <recommendedName>
        <fullName evidence="3">DUF1127 domain-containing protein</fullName>
    </recommendedName>
</protein>
<comment type="caution">
    <text evidence="1">The sequence shown here is derived from an EMBL/GenBank/DDBJ whole genome shotgun (WGS) entry which is preliminary data.</text>
</comment>
<name>A0A4R5PJD9_9HYPH</name>
<accession>A0A4R5PJD9</accession>